<accession>A0ABN6IUU4</accession>
<protein>
    <recommendedName>
        <fullName evidence="2">NERD domain-containing protein</fullName>
    </recommendedName>
</protein>
<proteinExistence type="predicted"/>
<keyword evidence="4" id="KW-1185">Reference proteome</keyword>
<feature type="transmembrane region" description="Helical" evidence="1">
    <location>
        <begin position="6"/>
        <end position="21"/>
    </location>
</feature>
<name>A0ABN6IUU4_9CLOT</name>
<dbReference type="Proteomes" id="UP000824633">
    <property type="component" value="Chromosome"/>
</dbReference>
<dbReference type="Pfam" id="PF08378">
    <property type="entry name" value="NERD"/>
    <property type="match status" value="1"/>
</dbReference>
<keyword evidence="1" id="KW-0472">Membrane</keyword>
<sequence>MGNILGIFIIFILGFCINYGLKKSRYDKSNYKKESGNNYFGVRMDKGKYGEYLSFNKLEKIKGDHRILTNVYLPKGNGETTEVDLIYIHETGIYVLESKNYSGWIFGDEKSKYWMQTLPNGHKEKFYSPIFQNNTHIKYLIKLLQIDEKIIKSIIVFSERCTIKKMVVTSEKVKVINRYELNRTIEKLINNSPKIFESGKIIELYYELKPYTCVKEEAQYSGKQN</sequence>
<evidence type="ECO:0000313" key="4">
    <source>
        <dbReference type="Proteomes" id="UP000824633"/>
    </source>
</evidence>
<gene>
    <name evidence="3" type="ORF">psyc5s11_18440</name>
</gene>
<evidence type="ECO:0000256" key="1">
    <source>
        <dbReference type="SAM" id="Phobius"/>
    </source>
</evidence>
<dbReference type="InterPro" id="IPR011528">
    <property type="entry name" value="NERD"/>
</dbReference>
<reference evidence="4" key="1">
    <citation type="submission" date="2021-07" db="EMBL/GenBank/DDBJ databases">
        <title>Complete genome sequencing of a Clostridium isolate.</title>
        <authorList>
            <person name="Ueki A."/>
            <person name="Tonouchi A."/>
        </authorList>
    </citation>
    <scope>NUCLEOTIDE SEQUENCE [LARGE SCALE GENOMIC DNA]</scope>
    <source>
        <strain evidence="4">C5S11</strain>
    </source>
</reference>
<keyword evidence="1" id="KW-0812">Transmembrane</keyword>
<evidence type="ECO:0000313" key="3">
    <source>
        <dbReference type="EMBL" id="BCZ45777.1"/>
    </source>
</evidence>
<organism evidence="3 4">
    <name type="scientific">Clostridium gelidum</name>
    <dbReference type="NCBI Taxonomy" id="704125"/>
    <lineage>
        <taxon>Bacteria</taxon>
        <taxon>Bacillati</taxon>
        <taxon>Bacillota</taxon>
        <taxon>Clostridia</taxon>
        <taxon>Eubacteriales</taxon>
        <taxon>Clostridiaceae</taxon>
        <taxon>Clostridium</taxon>
    </lineage>
</organism>
<dbReference type="RefSeq" id="WP_224037333.1">
    <property type="nucleotide sequence ID" value="NZ_AP024849.1"/>
</dbReference>
<dbReference type="PROSITE" id="PS50965">
    <property type="entry name" value="NERD"/>
    <property type="match status" value="1"/>
</dbReference>
<evidence type="ECO:0000259" key="2">
    <source>
        <dbReference type="PROSITE" id="PS50965"/>
    </source>
</evidence>
<keyword evidence="1" id="KW-1133">Transmembrane helix</keyword>
<dbReference type="EMBL" id="AP024849">
    <property type="protein sequence ID" value="BCZ45777.1"/>
    <property type="molecule type" value="Genomic_DNA"/>
</dbReference>
<feature type="domain" description="NERD" evidence="2">
    <location>
        <begin position="46"/>
        <end position="163"/>
    </location>
</feature>